<evidence type="ECO:0000313" key="3">
    <source>
        <dbReference type="EMBL" id="KAG2091351.1"/>
    </source>
</evidence>
<keyword evidence="4" id="KW-1185">Reference proteome</keyword>
<feature type="region of interest" description="Disordered" evidence="1">
    <location>
        <begin position="63"/>
        <end position="82"/>
    </location>
</feature>
<accession>A0A9P7JMR2</accession>
<gene>
    <name evidence="3" type="ORF">F5147DRAFT_657956</name>
</gene>
<feature type="domain" description="KOW" evidence="2">
    <location>
        <begin position="517"/>
        <end position="544"/>
    </location>
</feature>
<sequence length="730" mass="82414">MSYSEMEEKLSSYLGDQYSADDWKDAKTMLFSGEHNVGACLRNLELLRKKYIPRRPRPRKNMYLDIEANEGDSEEEEEEDGDYDTQDQYVYWFIMYYVPHHFLGTATVYIAEHLHSKGFPVTMSLWLLGQLYVVSDSPRTIASSLPASHKFSVKDYYRISDKECVAVERSTIKFPNPLWVRVKSGMYKGVTGYVFDPDQSDLFVDVLVVTREFPYPMLSGCEALLDRSHLLVDNEVTDIIRNGEIIGCSYKGQRYYRGLLLRKFHRYQLEVVACPHADDIRLHLQSGFDTPFIKKSIVAFSKQFLHVGDAVRIITGAVPSEIGTVVSINHGFGGSACIKSTLDGHREELEARLEDVERVFWVRDAVRVVAGSYLGLEGHVIQMDKDLFRLCQGVSMEKVQVSRYYLDHHYQTCTMQSHLPLYQHFEPPPESQSIEIGDYIEVLVGEHMGKQGIVTWSPGPQAIGGTQLWFQDESPQTSTLHYTEYYSGPPSIQIPVAFVQRTRLPQTIKFTKEKGYDLKPGDVVRVARGPEYQTKGIVQSVDFPKARLTLLSESDHSLIDVPIGFVMKILNVSLDSFNNVISQEVFVARTTFKCQDVVTRCITPPPVPLAVPSDSSNSISAAHNPSSSNWTAWNLTQDIDGANLNDPSSGVNLSSLTTNPWTVDAQDIQDGIDARVEQLKDSVSLSFDHAKFYKRFVSSACPDPFCGAALEHYHIPAKDLSPAPPRKRKQ</sequence>
<protein>
    <recommendedName>
        <fullName evidence="2">KOW domain-containing protein</fullName>
    </recommendedName>
</protein>
<dbReference type="Proteomes" id="UP000823399">
    <property type="component" value="Unassembled WGS sequence"/>
</dbReference>
<dbReference type="AlphaFoldDB" id="A0A9P7JMR2"/>
<dbReference type="InterPro" id="IPR008991">
    <property type="entry name" value="Translation_prot_SH3-like_sf"/>
</dbReference>
<dbReference type="RefSeq" id="XP_041286523.1">
    <property type="nucleotide sequence ID" value="XM_041434354.1"/>
</dbReference>
<dbReference type="GeneID" id="64696613"/>
<feature type="domain" description="KOW" evidence="2">
    <location>
        <begin position="304"/>
        <end position="331"/>
    </location>
</feature>
<dbReference type="InterPro" id="IPR005824">
    <property type="entry name" value="KOW"/>
</dbReference>
<organism evidence="3 4">
    <name type="scientific">Suillus discolor</name>
    <dbReference type="NCBI Taxonomy" id="1912936"/>
    <lineage>
        <taxon>Eukaryota</taxon>
        <taxon>Fungi</taxon>
        <taxon>Dikarya</taxon>
        <taxon>Basidiomycota</taxon>
        <taxon>Agaricomycotina</taxon>
        <taxon>Agaricomycetes</taxon>
        <taxon>Agaricomycetidae</taxon>
        <taxon>Boletales</taxon>
        <taxon>Suillineae</taxon>
        <taxon>Suillaceae</taxon>
        <taxon>Suillus</taxon>
    </lineage>
</organism>
<proteinExistence type="predicted"/>
<dbReference type="SMART" id="SM00739">
    <property type="entry name" value="KOW"/>
    <property type="match status" value="5"/>
</dbReference>
<evidence type="ECO:0000256" key="1">
    <source>
        <dbReference type="SAM" id="MobiDB-lite"/>
    </source>
</evidence>
<feature type="domain" description="KOW" evidence="2">
    <location>
        <begin position="359"/>
        <end position="386"/>
    </location>
</feature>
<dbReference type="EMBL" id="JABBWM010000097">
    <property type="protein sequence ID" value="KAG2091351.1"/>
    <property type="molecule type" value="Genomic_DNA"/>
</dbReference>
<reference evidence="3" key="1">
    <citation type="journal article" date="2020" name="New Phytol.">
        <title>Comparative genomics reveals dynamic genome evolution in host specialist ectomycorrhizal fungi.</title>
        <authorList>
            <person name="Lofgren L.A."/>
            <person name="Nguyen N.H."/>
            <person name="Vilgalys R."/>
            <person name="Ruytinx J."/>
            <person name="Liao H.L."/>
            <person name="Branco S."/>
            <person name="Kuo A."/>
            <person name="LaButti K."/>
            <person name="Lipzen A."/>
            <person name="Andreopoulos W."/>
            <person name="Pangilinan J."/>
            <person name="Riley R."/>
            <person name="Hundley H."/>
            <person name="Na H."/>
            <person name="Barry K."/>
            <person name="Grigoriev I.V."/>
            <person name="Stajich J.E."/>
            <person name="Kennedy P.G."/>
        </authorList>
    </citation>
    <scope>NUCLEOTIDE SEQUENCE</scope>
    <source>
        <strain evidence="3">FC423</strain>
    </source>
</reference>
<evidence type="ECO:0000259" key="2">
    <source>
        <dbReference type="SMART" id="SM00739"/>
    </source>
</evidence>
<feature type="domain" description="KOW" evidence="2">
    <location>
        <begin position="433"/>
        <end position="460"/>
    </location>
</feature>
<comment type="caution">
    <text evidence="3">The sequence shown here is derived from an EMBL/GenBank/DDBJ whole genome shotgun (WGS) entry which is preliminary data.</text>
</comment>
<evidence type="ECO:0000313" key="4">
    <source>
        <dbReference type="Proteomes" id="UP000823399"/>
    </source>
</evidence>
<feature type="compositionally biased region" description="Acidic residues" evidence="1">
    <location>
        <begin position="67"/>
        <end position="82"/>
    </location>
</feature>
<dbReference type="SUPFAM" id="SSF50104">
    <property type="entry name" value="Translation proteins SH3-like domain"/>
    <property type="match status" value="1"/>
</dbReference>
<dbReference type="OrthoDB" id="2659490at2759"/>
<feature type="domain" description="KOW" evidence="2">
    <location>
        <begin position="173"/>
        <end position="200"/>
    </location>
</feature>
<name>A0A9P7JMR2_9AGAM</name>